<sequence>MVTRGRTMKRQSRLPPLHAALVAGLGWLACGPARAQDVTAPDIHELRIMQPEPPRSMDPADQLATDTSSVLGPMYEGLVSVDARRNIQPLLATSWTHDPQGITWDFVLRRDVRFHDGHAMTTDAVVRSFRRLLDDAAPLAGSSRFRTVIESVTATGDDMTVRFRLRRPYPDFLLLLSLSQAYVTSPSGRDMLSRQADGTGPFRFGEWKSSEYVMQYRNPDYWGTPPHIANVRWTWSAEPSVMDMSLHAGDSDIISSLPPLYARQTASDPRFVVHDDPNGPLYWIAINMDRPAGADPRIRQALGYATDRRALVHALLRDQGQAARSPLPPTSPYFIDCAPDPQYDLQRARALLAQAGIRDGMSFSLAVQDMDEPIAEALQDMWKKAGIHLEISRLEGGVYAAEAFAGPARKQALRLDGVLASWASGLIPDMQLRPLFHGASAAPAGANLGFFHDPAVDRLIDEGALEMSDEKRHVIYAAAQQAIMKDAPAVLIYTRDTLIGMRAGLSEVVLRPDGALDITHVTQLPRMPPQHDGAARPVHP</sequence>
<dbReference type="Gene3D" id="3.10.105.10">
    <property type="entry name" value="Dipeptide-binding Protein, Domain 3"/>
    <property type="match status" value="1"/>
</dbReference>
<organism evidence="5 6">
    <name type="scientific">Novacetimonas pomaceti</name>
    <dbReference type="NCBI Taxonomy" id="2021998"/>
    <lineage>
        <taxon>Bacteria</taxon>
        <taxon>Pseudomonadati</taxon>
        <taxon>Pseudomonadota</taxon>
        <taxon>Alphaproteobacteria</taxon>
        <taxon>Acetobacterales</taxon>
        <taxon>Acetobacteraceae</taxon>
        <taxon>Novacetimonas</taxon>
    </lineage>
</organism>
<accession>A0ABX5P347</accession>
<reference evidence="5 6" key="1">
    <citation type="submission" date="2018-02" db="EMBL/GenBank/DDBJ databases">
        <authorList>
            <person name="Skraban J."/>
            <person name="Trcek J."/>
        </authorList>
    </citation>
    <scope>NUCLEOTIDE SEQUENCE [LARGE SCALE GENOMIC DNA]</scope>
    <source>
        <strain evidence="5 6">AV446</strain>
    </source>
</reference>
<evidence type="ECO:0000313" key="6">
    <source>
        <dbReference type="Proteomes" id="UP000248116"/>
    </source>
</evidence>
<keyword evidence="6" id="KW-1185">Reference proteome</keyword>
<keyword evidence="3" id="KW-0732">Signal</keyword>
<protein>
    <submittedName>
        <fullName evidence="5">Glycosyl transferase</fullName>
    </submittedName>
</protein>
<comment type="subcellular location">
    <subcellularLocation>
        <location evidence="1">Periplasm</location>
    </subcellularLocation>
</comment>
<dbReference type="Pfam" id="PF00496">
    <property type="entry name" value="SBP_bac_5"/>
    <property type="match status" value="1"/>
</dbReference>
<name>A0ABX5P347_9PROT</name>
<dbReference type="InterPro" id="IPR000914">
    <property type="entry name" value="SBP_5_dom"/>
</dbReference>
<evidence type="ECO:0000256" key="1">
    <source>
        <dbReference type="ARBA" id="ARBA00004418"/>
    </source>
</evidence>
<feature type="chain" id="PRO_5046719184" evidence="3">
    <location>
        <begin position="36"/>
        <end position="540"/>
    </location>
</feature>
<dbReference type="EMBL" id="PRCW01000044">
    <property type="protein sequence ID" value="PYD48188.1"/>
    <property type="molecule type" value="Genomic_DNA"/>
</dbReference>
<dbReference type="InterPro" id="IPR039424">
    <property type="entry name" value="SBP_5"/>
</dbReference>
<dbReference type="PIRSF" id="PIRSF002741">
    <property type="entry name" value="MppA"/>
    <property type="match status" value="1"/>
</dbReference>
<dbReference type="GO" id="GO:0016740">
    <property type="term" value="F:transferase activity"/>
    <property type="evidence" value="ECO:0007669"/>
    <property type="project" value="UniProtKB-KW"/>
</dbReference>
<feature type="domain" description="Solute-binding protein family 5" evidence="4">
    <location>
        <begin position="87"/>
        <end position="431"/>
    </location>
</feature>
<dbReference type="SUPFAM" id="SSF53850">
    <property type="entry name" value="Periplasmic binding protein-like II"/>
    <property type="match status" value="1"/>
</dbReference>
<dbReference type="CDD" id="cd00995">
    <property type="entry name" value="PBP2_NikA_DppA_OppA_like"/>
    <property type="match status" value="1"/>
</dbReference>
<gene>
    <name evidence="5" type="ORF">C3920_05975</name>
</gene>
<dbReference type="Gene3D" id="3.40.190.10">
    <property type="entry name" value="Periplasmic binding protein-like II"/>
    <property type="match status" value="1"/>
</dbReference>
<dbReference type="Proteomes" id="UP000248116">
    <property type="component" value="Unassembled WGS sequence"/>
</dbReference>
<dbReference type="PANTHER" id="PTHR30290">
    <property type="entry name" value="PERIPLASMIC BINDING COMPONENT OF ABC TRANSPORTER"/>
    <property type="match status" value="1"/>
</dbReference>
<dbReference type="PROSITE" id="PS51257">
    <property type="entry name" value="PROKAR_LIPOPROTEIN"/>
    <property type="match status" value="1"/>
</dbReference>
<evidence type="ECO:0000256" key="2">
    <source>
        <dbReference type="ARBA" id="ARBA00005695"/>
    </source>
</evidence>
<evidence type="ECO:0000259" key="4">
    <source>
        <dbReference type="Pfam" id="PF00496"/>
    </source>
</evidence>
<comment type="similarity">
    <text evidence="2">Belongs to the bacterial solute-binding protein 5 family.</text>
</comment>
<proteinExistence type="inferred from homology"/>
<keyword evidence="5" id="KW-0808">Transferase</keyword>
<evidence type="ECO:0000256" key="3">
    <source>
        <dbReference type="SAM" id="SignalP"/>
    </source>
</evidence>
<feature type="signal peptide" evidence="3">
    <location>
        <begin position="1"/>
        <end position="35"/>
    </location>
</feature>
<dbReference type="RefSeq" id="WP_110559901.1">
    <property type="nucleotide sequence ID" value="NZ_PRCW01000044.1"/>
</dbReference>
<evidence type="ECO:0000313" key="5">
    <source>
        <dbReference type="EMBL" id="PYD48188.1"/>
    </source>
</evidence>
<comment type="caution">
    <text evidence="5">The sequence shown here is derived from an EMBL/GenBank/DDBJ whole genome shotgun (WGS) entry which is preliminary data.</text>
</comment>
<dbReference type="InterPro" id="IPR030678">
    <property type="entry name" value="Peptide/Ni-bd"/>
</dbReference>